<dbReference type="PANTHER" id="PTHR38436:SF1">
    <property type="entry name" value="ESTER CYCLASE"/>
    <property type="match status" value="1"/>
</dbReference>
<dbReference type="OrthoDB" id="5181013at2"/>
<dbReference type="Gene3D" id="3.10.450.50">
    <property type="match status" value="1"/>
</dbReference>
<evidence type="ECO:0000313" key="1">
    <source>
        <dbReference type="EMBL" id="TDC53604.1"/>
    </source>
</evidence>
<sequence>MILSRIHAEPADTPVEGRGAVMTTDIKESACRVLEEIFPANDETALAELISDEFVNHEAPPGTPPGLGSVAFYMHLLAGAFADQKWTVHQALAEGDTVAIHCTHSGRHVGDYFGIAPTGRSFSYRQMHLIRFAGGKGVEHWAVRDDAGLMRQLTASPEGPAAQRSRG</sequence>
<dbReference type="PANTHER" id="PTHR38436">
    <property type="entry name" value="POLYKETIDE CYCLASE SNOAL-LIKE DOMAIN"/>
    <property type="match status" value="1"/>
</dbReference>
<gene>
    <name evidence="1" type="ORF">E1212_05375</name>
</gene>
<dbReference type="AlphaFoldDB" id="A0A4R4RV84"/>
<dbReference type="GO" id="GO:0030638">
    <property type="term" value="P:polyketide metabolic process"/>
    <property type="evidence" value="ECO:0007669"/>
    <property type="project" value="InterPro"/>
</dbReference>
<dbReference type="SUPFAM" id="SSF54427">
    <property type="entry name" value="NTF2-like"/>
    <property type="match status" value="1"/>
</dbReference>
<proteinExistence type="predicted"/>
<accession>A0A4R4RV84</accession>
<organism evidence="1 2">
    <name type="scientific">Jiangella ureilytica</name>
    <dbReference type="NCBI Taxonomy" id="2530374"/>
    <lineage>
        <taxon>Bacteria</taxon>
        <taxon>Bacillati</taxon>
        <taxon>Actinomycetota</taxon>
        <taxon>Actinomycetes</taxon>
        <taxon>Jiangellales</taxon>
        <taxon>Jiangellaceae</taxon>
        <taxon>Jiangella</taxon>
    </lineage>
</organism>
<evidence type="ECO:0000313" key="2">
    <source>
        <dbReference type="Proteomes" id="UP000295621"/>
    </source>
</evidence>
<protein>
    <submittedName>
        <fullName evidence="1">Ester cyclase</fullName>
    </submittedName>
</protein>
<keyword evidence="2" id="KW-1185">Reference proteome</keyword>
<dbReference type="InterPro" id="IPR009959">
    <property type="entry name" value="Cyclase_SnoaL-like"/>
</dbReference>
<dbReference type="EMBL" id="SMKL01000008">
    <property type="protein sequence ID" value="TDC53604.1"/>
    <property type="molecule type" value="Genomic_DNA"/>
</dbReference>
<dbReference type="InterPro" id="IPR032710">
    <property type="entry name" value="NTF2-like_dom_sf"/>
</dbReference>
<name>A0A4R4RV84_9ACTN</name>
<comment type="caution">
    <text evidence="1">The sequence shown here is derived from an EMBL/GenBank/DDBJ whole genome shotgun (WGS) entry which is preliminary data.</text>
</comment>
<dbReference type="Pfam" id="PF07366">
    <property type="entry name" value="SnoaL"/>
    <property type="match status" value="1"/>
</dbReference>
<reference evidence="1 2" key="1">
    <citation type="submission" date="2019-02" db="EMBL/GenBank/DDBJ databases">
        <title>Draft genome sequences of novel Actinobacteria.</title>
        <authorList>
            <person name="Sahin N."/>
            <person name="Ay H."/>
            <person name="Saygin H."/>
        </authorList>
    </citation>
    <scope>NUCLEOTIDE SEQUENCE [LARGE SCALE GENOMIC DNA]</scope>
    <source>
        <strain evidence="1 2">KC603</strain>
    </source>
</reference>
<dbReference type="Proteomes" id="UP000295621">
    <property type="component" value="Unassembled WGS sequence"/>
</dbReference>